<feature type="region of interest" description="Disordered" evidence="1">
    <location>
        <begin position="202"/>
        <end position="223"/>
    </location>
</feature>
<feature type="chain" id="PRO_5040427180" description="Infection structure specific protein" evidence="2">
    <location>
        <begin position="19"/>
        <end position="248"/>
    </location>
</feature>
<feature type="region of interest" description="Disordered" evidence="1">
    <location>
        <begin position="159"/>
        <end position="181"/>
    </location>
</feature>
<name>A0A9P9WCA8_9PEZI</name>
<comment type="caution">
    <text evidence="3">The sequence shown here is derived from an EMBL/GenBank/DDBJ whole genome shotgun (WGS) entry which is preliminary data.</text>
</comment>
<accession>A0A9P9WCA8</accession>
<dbReference type="EMBL" id="JAFIMR010000041">
    <property type="protein sequence ID" value="KAI1857074.1"/>
    <property type="molecule type" value="Genomic_DNA"/>
</dbReference>
<reference evidence="3" key="1">
    <citation type="submission" date="2021-03" db="EMBL/GenBank/DDBJ databases">
        <title>Revisited historic fungal species revealed as producer of novel bioactive compounds through whole genome sequencing and comparative genomics.</title>
        <authorList>
            <person name="Vignolle G.A."/>
            <person name="Hochenegger N."/>
            <person name="Mach R.L."/>
            <person name="Mach-Aigner A.R."/>
            <person name="Javad Rahimi M."/>
            <person name="Salim K.A."/>
            <person name="Chan C.M."/>
            <person name="Lim L.B.L."/>
            <person name="Cai F."/>
            <person name="Druzhinina I.S."/>
            <person name="U'Ren J.M."/>
            <person name="Derntl C."/>
        </authorList>
    </citation>
    <scope>NUCLEOTIDE SEQUENCE</scope>
    <source>
        <strain evidence="3">TUCIM 5799</strain>
    </source>
</reference>
<evidence type="ECO:0000256" key="2">
    <source>
        <dbReference type="SAM" id="SignalP"/>
    </source>
</evidence>
<evidence type="ECO:0008006" key="5">
    <source>
        <dbReference type="Google" id="ProtNLM"/>
    </source>
</evidence>
<feature type="compositionally biased region" description="Low complexity" evidence="1">
    <location>
        <begin position="210"/>
        <end position="223"/>
    </location>
</feature>
<keyword evidence="2" id="KW-0732">Signal</keyword>
<evidence type="ECO:0000313" key="3">
    <source>
        <dbReference type="EMBL" id="KAI1857074.1"/>
    </source>
</evidence>
<feature type="compositionally biased region" description="Low complexity" evidence="1">
    <location>
        <begin position="167"/>
        <end position="178"/>
    </location>
</feature>
<sequence>MLPRTLLLLVPATALASASNNIPPRPADAAAPALAPRQTDNLLGSLIDVANKLGLSACLPQALPLVSELPRLPRGLLNADLISQALSQTTLPLTGVCGFSVTGDVGAKFTAFLPTLYGWYGDHSATIAAIVASGCPSASALVRTVEAYESCSQVPTARVTGTGTGGTAASETGTESGGDATFSIQTDTVVSTSASSTLGLGSGGAGGTGAASTPAPSSSVSQAQAPRQTGLIMTAVAAAGFLGAVAAL</sequence>
<dbReference type="Proteomes" id="UP000829685">
    <property type="component" value="Unassembled WGS sequence"/>
</dbReference>
<dbReference type="AlphaFoldDB" id="A0A9P9WCA8"/>
<organism evidence="3 4">
    <name type="scientific">Neoarthrinium moseri</name>
    <dbReference type="NCBI Taxonomy" id="1658444"/>
    <lineage>
        <taxon>Eukaryota</taxon>
        <taxon>Fungi</taxon>
        <taxon>Dikarya</taxon>
        <taxon>Ascomycota</taxon>
        <taxon>Pezizomycotina</taxon>
        <taxon>Sordariomycetes</taxon>
        <taxon>Xylariomycetidae</taxon>
        <taxon>Amphisphaeriales</taxon>
        <taxon>Apiosporaceae</taxon>
        <taxon>Neoarthrinium</taxon>
    </lineage>
</organism>
<evidence type="ECO:0000256" key="1">
    <source>
        <dbReference type="SAM" id="MobiDB-lite"/>
    </source>
</evidence>
<keyword evidence="4" id="KW-1185">Reference proteome</keyword>
<feature type="signal peptide" evidence="2">
    <location>
        <begin position="1"/>
        <end position="18"/>
    </location>
</feature>
<gene>
    <name evidence="3" type="ORF">JX265_011275</name>
</gene>
<evidence type="ECO:0000313" key="4">
    <source>
        <dbReference type="Proteomes" id="UP000829685"/>
    </source>
</evidence>
<proteinExistence type="predicted"/>
<protein>
    <recommendedName>
        <fullName evidence="5">Infection structure specific protein</fullName>
    </recommendedName>
</protein>